<comment type="caution">
    <text evidence="1">The sequence shown here is derived from an EMBL/GenBank/DDBJ whole genome shotgun (WGS) entry which is preliminary data.</text>
</comment>
<evidence type="ECO:0000313" key="2">
    <source>
        <dbReference type="Proteomes" id="UP000314294"/>
    </source>
</evidence>
<sequence length="70" mass="8047">MSCLEEEEETYSASSYRNLQLRLLSVTMNSCSWSLRKPLKMGTRSAAVSWSPRITASSWMENASVRRTFH</sequence>
<name>A0A4Z2IMD5_9TELE</name>
<proteinExistence type="predicted"/>
<dbReference type="AlphaFoldDB" id="A0A4Z2IMD5"/>
<reference evidence="1 2" key="1">
    <citation type="submission" date="2019-03" db="EMBL/GenBank/DDBJ databases">
        <title>First draft genome of Liparis tanakae, snailfish: a comprehensive survey of snailfish specific genes.</title>
        <authorList>
            <person name="Kim W."/>
            <person name="Song I."/>
            <person name="Jeong J.-H."/>
            <person name="Kim D."/>
            <person name="Kim S."/>
            <person name="Ryu S."/>
            <person name="Song J.Y."/>
            <person name="Lee S.K."/>
        </authorList>
    </citation>
    <scope>NUCLEOTIDE SEQUENCE [LARGE SCALE GENOMIC DNA]</scope>
    <source>
        <tissue evidence="1">Muscle</tissue>
    </source>
</reference>
<evidence type="ECO:0000313" key="1">
    <source>
        <dbReference type="EMBL" id="TNN78644.1"/>
    </source>
</evidence>
<organism evidence="1 2">
    <name type="scientific">Liparis tanakae</name>
    <name type="common">Tanaka's snailfish</name>
    <dbReference type="NCBI Taxonomy" id="230148"/>
    <lineage>
        <taxon>Eukaryota</taxon>
        <taxon>Metazoa</taxon>
        <taxon>Chordata</taxon>
        <taxon>Craniata</taxon>
        <taxon>Vertebrata</taxon>
        <taxon>Euteleostomi</taxon>
        <taxon>Actinopterygii</taxon>
        <taxon>Neopterygii</taxon>
        <taxon>Teleostei</taxon>
        <taxon>Neoteleostei</taxon>
        <taxon>Acanthomorphata</taxon>
        <taxon>Eupercaria</taxon>
        <taxon>Perciformes</taxon>
        <taxon>Cottioidei</taxon>
        <taxon>Cottales</taxon>
        <taxon>Liparidae</taxon>
        <taxon>Liparis</taxon>
    </lineage>
</organism>
<gene>
    <name evidence="1" type="ORF">EYF80_011048</name>
</gene>
<keyword evidence="2" id="KW-1185">Reference proteome</keyword>
<dbReference type="Proteomes" id="UP000314294">
    <property type="component" value="Unassembled WGS sequence"/>
</dbReference>
<protein>
    <submittedName>
        <fullName evidence="1">Uncharacterized protein</fullName>
    </submittedName>
</protein>
<accession>A0A4Z2IMD5</accession>
<dbReference type="EMBL" id="SRLO01000071">
    <property type="protein sequence ID" value="TNN78644.1"/>
    <property type="molecule type" value="Genomic_DNA"/>
</dbReference>